<dbReference type="AlphaFoldDB" id="A0A0B4N1E6"/>
<evidence type="ECO:0008006" key="3">
    <source>
        <dbReference type="Google" id="ProtNLM"/>
    </source>
</evidence>
<dbReference type="PROSITE" id="PS51257">
    <property type="entry name" value="PROKAR_LIPOPROTEIN"/>
    <property type="match status" value="1"/>
</dbReference>
<reference evidence="2" key="1">
    <citation type="submission" date="2014-03" db="EMBL/GenBank/DDBJ databases">
        <title>A sequence of cellulolytic fosmid clone of goat rumen metagenome.</title>
        <authorList>
            <person name="Lee K.-T."/>
            <person name="Kim J.-Y."/>
            <person name="Kim Y.-J."/>
            <person name="Ahn J.-H."/>
            <person name="Park M.-N."/>
            <person name="Kim J.-H."/>
            <person name="Kim T.-H."/>
        </authorList>
    </citation>
    <scope>NUCLEOTIDE SEQUENCE</scope>
</reference>
<proteinExistence type="predicted"/>
<evidence type="ECO:0000313" key="2">
    <source>
        <dbReference type="EMBL" id="AIF26103.1"/>
    </source>
</evidence>
<dbReference type="EMBL" id="KJ631393">
    <property type="protein sequence ID" value="AIF26103.1"/>
    <property type="molecule type" value="Genomic_DNA"/>
</dbReference>
<name>A0A0B4N1E6_9BACT</name>
<sequence>MKSFKGRRLADSVSSVGSMILFLIFASCSLIIIAAGASTYSRISDNVHNTFSASTAVKYVTNKIRGSDRVVVEPDGHGLAVYDGEIVCAIMSDGNDIAERSGMAEAYIDYVGGDVIFQNSRLLVEVRDDGMYRIAVMSGHEWCEAYCRCRDSGGDGAEGD</sequence>
<keyword evidence="1" id="KW-0472">Membrane</keyword>
<feature type="transmembrane region" description="Helical" evidence="1">
    <location>
        <begin position="20"/>
        <end position="40"/>
    </location>
</feature>
<evidence type="ECO:0000256" key="1">
    <source>
        <dbReference type="SAM" id="Phobius"/>
    </source>
</evidence>
<keyword evidence="1" id="KW-0812">Transmembrane</keyword>
<organism evidence="2">
    <name type="scientific">uncultured bacterium Ad_136_J17_contig2</name>
    <dbReference type="NCBI Taxonomy" id="1489302"/>
    <lineage>
        <taxon>Bacteria</taxon>
        <taxon>environmental samples</taxon>
    </lineage>
</organism>
<protein>
    <recommendedName>
        <fullName evidence="3">DUF4860 domain-containing protein</fullName>
    </recommendedName>
</protein>
<accession>A0A0B4N1E6</accession>
<keyword evidence="1" id="KW-1133">Transmembrane helix</keyword>